<name>A0A8I2YVR2_9AGAM</name>
<proteinExistence type="predicted"/>
<gene>
    <name evidence="1" type="ORF">JVT61DRAFT_8268</name>
</gene>
<dbReference type="InterPro" id="IPR036291">
    <property type="entry name" value="NAD(P)-bd_dom_sf"/>
</dbReference>
<evidence type="ECO:0000313" key="1">
    <source>
        <dbReference type="EMBL" id="KAG6380179.1"/>
    </source>
</evidence>
<protein>
    <recommendedName>
        <fullName evidence="3">NAD(P)-binding protein</fullName>
    </recommendedName>
</protein>
<dbReference type="PANTHER" id="PTHR43431">
    <property type="entry name" value="OXIDOREDUCTASE, SHORT CHAIN DEHYDROGENASE/REDUCTASE FAMILY (AFU_ORTHOLOGUE AFUA_5G14000)"/>
    <property type="match status" value="1"/>
</dbReference>
<dbReference type="OrthoDB" id="5399006at2759"/>
<organism evidence="1 2">
    <name type="scientific">Boletus reticuloceps</name>
    <dbReference type="NCBI Taxonomy" id="495285"/>
    <lineage>
        <taxon>Eukaryota</taxon>
        <taxon>Fungi</taxon>
        <taxon>Dikarya</taxon>
        <taxon>Basidiomycota</taxon>
        <taxon>Agaricomycotina</taxon>
        <taxon>Agaricomycetes</taxon>
        <taxon>Agaricomycetidae</taxon>
        <taxon>Boletales</taxon>
        <taxon>Boletineae</taxon>
        <taxon>Boletaceae</taxon>
        <taxon>Boletoideae</taxon>
        <taxon>Boletus</taxon>
    </lineage>
</organism>
<keyword evidence="2" id="KW-1185">Reference proteome</keyword>
<dbReference type="EMBL" id="JAGFBS010000003">
    <property type="protein sequence ID" value="KAG6380179.1"/>
    <property type="molecule type" value="Genomic_DNA"/>
</dbReference>
<evidence type="ECO:0000313" key="2">
    <source>
        <dbReference type="Proteomes" id="UP000683000"/>
    </source>
</evidence>
<dbReference type="AlphaFoldDB" id="A0A8I2YVR2"/>
<dbReference type="Proteomes" id="UP000683000">
    <property type="component" value="Unassembled WGS sequence"/>
</dbReference>
<dbReference type="InterPro" id="IPR002347">
    <property type="entry name" value="SDR_fam"/>
</dbReference>
<evidence type="ECO:0008006" key="3">
    <source>
        <dbReference type="Google" id="ProtNLM"/>
    </source>
</evidence>
<reference evidence="1" key="1">
    <citation type="submission" date="2021-03" db="EMBL/GenBank/DDBJ databases">
        <title>Evolutionary innovations through gain and loss of genes in the ectomycorrhizal Boletales.</title>
        <authorList>
            <person name="Wu G."/>
            <person name="Miyauchi S."/>
            <person name="Morin E."/>
            <person name="Yang Z.-L."/>
            <person name="Xu J."/>
            <person name="Martin F.M."/>
        </authorList>
    </citation>
    <scope>NUCLEOTIDE SEQUENCE</scope>
    <source>
        <strain evidence="1">BR01</strain>
    </source>
</reference>
<accession>A0A8I2YVR2</accession>
<comment type="caution">
    <text evidence="1">The sequence shown here is derived from an EMBL/GenBank/DDBJ whole genome shotgun (WGS) entry which is preliminary data.</text>
</comment>
<dbReference type="PANTHER" id="PTHR43431:SF7">
    <property type="entry name" value="OXIDOREDUCTASE, SHORT CHAIN DEHYDROGENASE_REDUCTASE FAMILY (AFU_ORTHOLOGUE AFUA_5G14000)"/>
    <property type="match status" value="1"/>
</dbReference>
<dbReference type="SUPFAM" id="SSF51735">
    <property type="entry name" value="NAD(P)-binding Rossmann-fold domains"/>
    <property type="match status" value="1"/>
</dbReference>
<sequence length="330" mass="36406">MSAIRPLFVVAGIGNGSGLYLSAFARLSALLTSTQEQGLLQRMYFLDQPNAGRTNQSYSRLFAKLGYSVALISRGPEHLNKLASEINQNRGEAVPFPVPDYTPTSIRAAFSSIRTRFPVTNYPLRVALFNAGYGVWKPFLDITEEEVRQSLDVNVLAAFSFSREVLLEFTKNDLEQPSEGGKGGSRKKGTLIFTGATAGIRGNTSTSAFAAGKFGLRALSQSLAKEFGKQNIHSIIDGNILTDRARGHHNDPAWEANADTRLDPDSIAKRHLIRTQRPTSVSLNKIAQLGLGKLTYDLLTKSGEHLNSERCMRARNVFRSMTEIWVFMCM</sequence>
<dbReference type="Pfam" id="PF00106">
    <property type="entry name" value="adh_short"/>
    <property type="match status" value="1"/>
</dbReference>
<dbReference type="Gene3D" id="3.40.50.720">
    <property type="entry name" value="NAD(P)-binding Rossmann-like Domain"/>
    <property type="match status" value="1"/>
</dbReference>